<dbReference type="InterPro" id="IPR017871">
    <property type="entry name" value="ABC_transporter-like_CS"/>
</dbReference>
<dbReference type="RefSeq" id="WP_029580919.1">
    <property type="nucleotide sequence ID" value="NZ_CP012076.1"/>
</dbReference>
<evidence type="ECO:0000256" key="6">
    <source>
        <dbReference type="ARBA" id="ARBA00022970"/>
    </source>
</evidence>
<protein>
    <submittedName>
        <fullName evidence="8">ABC transporter ATP-binding protein</fullName>
    </submittedName>
</protein>
<evidence type="ECO:0000256" key="2">
    <source>
        <dbReference type="ARBA" id="ARBA00022448"/>
    </source>
</evidence>
<dbReference type="Pfam" id="PF00005">
    <property type="entry name" value="ABC_tran"/>
    <property type="match status" value="1"/>
</dbReference>
<dbReference type="SMART" id="SM00382">
    <property type="entry name" value="AAA"/>
    <property type="match status" value="1"/>
</dbReference>
<evidence type="ECO:0000256" key="5">
    <source>
        <dbReference type="ARBA" id="ARBA00022840"/>
    </source>
</evidence>
<dbReference type="KEGG" id="bhz:ACR54_02339"/>
<dbReference type="GO" id="GO:0015658">
    <property type="term" value="F:branched-chain amino acid transmembrane transporter activity"/>
    <property type="evidence" value="ECO:0007669"/>
    <property type="project" value="TreeGrafter"/>
</dbReference>
<evidence type="ECO:0000256" key="3">
    <source>
        <dbReference type="ARBA" id="ARBA00022475"/>
    </source>
</evidence>
<keyword evidence="3" id="KW-0472">Membrane</keyword>
<keyword evidence="2" id="KW-0813">Transport</keyword>
<accession>A0AAN1VHM4</accession>
<keyword evidence="3" id="KW-1003">Cell membrane</keyword>
<dbReference type="GO" id="GO:0005524">
    <property type="term" value="F:ATP binding"/>
    <property type="evidence" value="ECO:0007669"/>
    <property type="project" value="UniProtKB-KW"/>
</dbReference>
<dbReference type="AlphaFoldDB" id="A0AAN1VHM4"/>
<evidence type="ECO:0000256" key="1">
    <source>
        <dbReference type="ARBA" id="ARBA00005417"/>
    </source>
</evidence>
<reference evidence="9" key="1">
    <citation type="submission" date="2017-10" db="EMBL/GenBank/DDBJ databases">
        <title>Whole genome sequencing of various Bordetella species.</title>
        <authorList>
            <person name="Weigand M.R."/>
            <person name="Loparev V."/>
            <person name="Peng Y."/>
            <person name="Bowden K.E."/>
            <person name="Tondella M.L."/>
            <person name="Williams M.M."/>
        </authorList>
    </citation>
    <scope>NUCLEOTIDE SEQUENCE [LARGE SCALE GENOMIC DNA]</scope>
    <source>
        <strain evidence="9">H720</strain>
    </source>
</reference>
<dbReference type="InterPro" id="IPR027417">
    <property type="entry name" value="P-loop_NTPase"/>
</dbReference>
<evidence type="ECO:0000313" key="8">
    <source>
        <dbReference type="EMBL" id="AZW18763.1"/>
    </source>
</evidence>
<sequence>MRLDIRALSAGIGPMRILHEVTLEVAEGETVCLIGSNGAGKSTLMRSVAGLLRPVHGQVLLDGQPVQALPAERIVRHGLALVPEARQIFAPLTVRENLMMGAYARGGDLAGLDRVLDIFPRLAQRLEQAGGTLSGGEQQMLAIGRALMSAPRLLLLDEPSLGLAPRVVQEIFDVIAGLGRGGTSVLIAEQNASQALRIAQRGYVLREGRIVLSGQAQALSQDPGVRQAYLGV</sequence>
<dbReference type="Gene3D" id="3.40.50.300">
    <property type="entry name" value="P-loop containing nucleotide triphosphate hydrolases"/>
    <property type="match status" value="1"/>
</dbReference>
<dbReference type="GeneID" id="92993734"/>
<dbReference type="CDD" id="cd03224">
    <property type="entry name" value="ABC_TM1139_LivF_branched"/>
    <property type="match status" value="1"/>
</dbReference>
<dbReference type="SUPFAM" id="SSF52540">
    <property type="entry name" value="P-loop containing nucleoside triphosphate hydrolases"/>
    <property type="match status" value="1"/>
</dbReference>
<dbReference type="InterPro" id="IPR052156">
    <property type="entry name" value="BCAA_Transport_ATP-bd_LivF"/>
</dbReference>
<dbReference type="GO" id="GO:0016887">
    <property type="term" value="F:ATP hydrolysis activity"/>
    <property type="evidence" value="ECO:0007669"/>
    <property type="project" value="InterPro"/>
</dbReference>
<keyword evidence="4" id="KW-0547">Nucleotide-binding</keyword>
<dbReference type="Proteomes" id="UP000282741">
    <property type="component" value="Chromosome"/>
</dbReference>
<evidence type="ECO:0000313" key="9">
    <source>
        <dbReference type="Proteomes" id="UP000282741"/>
    </source>
</evidence>
<proteinExistence type="inferred from homology"/>
<feature type="domain" description="ABC transporter" evidence="7">
    <location>
        <begin position="3"/>
        <end position="232"/>
    </location>
</feature>
<dbReference type="EMBL" id="CP024172">
    <property type="protein sequence ID" value="AZW18763.1"/>
    <property type="molecule type" value="Genomic_DNA"/>
</dbReference>
<dbReference type="PANTHER" id="PTHR43820:SF4">
    <property type="entry name" value="HIGH-AFFINITY BRANCHED-CHAIN AMINO ACID TRANSPORT ATP-BINDING PROTEIN LIVF"/>
    <property type="match status" value="1"/>
</dbReference>
<dbReference type="InterPro" id="IPR003439">
    <property type="entry name" value="ABC_transporter-like_ATP-bd"/>
</dbReference>
<keyword evidence="6" id="KW-0029">Amino-acid transport</keyword>
<dbReference type="PROSITE" id="PS00211">
    <property type="entry name" value="ABC_TRANSPORTER_1"/>
    <property type="match status" value="1"/>
</dbReference>
<gene>
    <name evidence="8" type="ORF">CS347_19355</name>
</gene>
<keyword evidence="5 8" id="KW-0067">ATP-binding</keyword>
<dbReference type="InterPro" id="IPR003593">
    <property type="entry name" value="AAA+_ATPase"/>
</dbReference>
<evidence type="ECO:0000259" key="7">
    <source>
        <dbReference type="PROSITE" id="PS50893"/>
    </source>
</evidence>
<dbReference type="PANTHER" id="PTHR43820">
    <property type="entry name" value="HIGH-AFFINITY BRANCHED-CHAIN AMINO ACID TRANSPORT ATP-BINDING PROTEIN LIVF"/>
    <property type="match status" value="1"/>
</dbReference>
<organism evidence="8 9">
    <name type="scientific">Bordetella hinzii</name>
    <dbReference type="NCBI Taxonomy" id="103855"/>
    <lineage>
        <taxon>Bacteria</taxon>
        <taxon>Pseudomonadati</taxon>
        <taxon>Pseudomonadota</taxon>
        <taxon>Betaproteobacteria</taxon>
        <taxon>Burkholderiales</taxon>
        <taxon>Alcaligenaceae</taxon>
        <taxon>Bordetella</taxon>
    </lineage>
</organism>
<comment type="similarity">
    <text evidence="1">Belongs to the ABC transporter superfamily.</text>
</comment>
<dbReference type="PROSITE" id="PS50893">
    <property type="entry name" value="ABC_TRANSPORTER_2"/>
    <property type="match status" value="1"/>
</dbReference>
<name>A0AAN1VHM4_9BORD</name>
<dbReference type="GO" id="GO:0015807">
    <property type="term" value="P:L-amino acid transport"/>
    <property type="evidence" value="ECO:0007669"/>
    <property type="project" value="TreeGrafter"/>
</dbReference>
<evidence type="ECO:0000256" key="4">
    <source>
        <dbReference type="ARBA" id="ARBA00022741"/>
    </source>
</evidence>